<dbReference type="PROSITE" id="PS00211">
    <property type="entry name" value="ABC_TRANSPORTER_1"/>
    <property type="match status" value="1"/>
</dbReference>
<dbReference type="Gene3D" id="3.40.50.300">
    <property type="entry name" value="P-loop containing nucleotide triphosphate hydrolases"/>
    <property type="match status" value="1"/>
</dbReference>
<sequence length="675" mass="69929">MTSTVPSPIEDVLDVSGVIDPAHPETPTVGGRRRRRGLARLVGTPVGVVGILLLLGVLALAVFGPVIWGARADAYDLDALSSGPTAAHPFGTDMLGRDLLFRVLVASRLSIQLAVSATVVGVVLGVILGLLPIVLPGRFGRALVASIGVAVAFPGLLLALFFATIFGVGATGAVLALGLAGAPSFARLTHTLASGIAGRDFISAARVLGVGRLRVLVRHVLPNIAEPLVVNATLAAGSALLSFAGLSFLGLGVQQPDFDWGRLLNEGLAGIYLNPMAAIGPGIAIVVAGLAFSLSGEFLAAAVGRRSSRSKGVARAAELWSGAGRARVGRSDDSPGNGAIDVGADVLDIRALRVGFPTTSGIVTPVRGVDLRIAAGESVGIVGESGSGKSLTALAAAQLIELPGLVSAERMVLDGADLGALSGREGRSRLAATMAMVFQDPMTSLNPVMRVGKQLAEVVTEHRGASRRAAWDRAVQRLSAVRIPEPERRARQYPHEFSGGMRQRAVIGIGLMGEPKLLIADEPTTALDVTVQRRVLELIQQVRADNASALLLISHDIAVISGMCDRVLVMYAGRVVEEISTVELLTDPAHPYTRALLAAVPEMDTDLDVPLATIPGRPPAPAEIGTGCAFAPRCAFATDACRTEDPQLRSIGPAHRVACLHPQGTSSGIRTGAQR</sequence>
<dbReference type="Pfam" id="PF00528">
    <property type="entry name" value="BPD_transp_1"/>
    <property type="match status" value="1"/>
</dbReference>
<dbReference type="CDD" id="cd06261">
    <property type="entry name" value="TM_PBP2"/>
    <property type="match status" value="1"/>
</dbReference>
<organism evidence="14">
    <name type="scientific">Nakamurella sp. A5-74</name>
    <dbReference type="NCBI Taxonomy" id="3158264"/>
    <lineage>
        <taxon>Bacteria</taxon>
        <taxon>Bacillati</taxon>
        <taxon>Actinomycetota</taxon>
        <taxon>Actinomycetes</taxon>
        <taxon>Nakamurellales</taxon>
        <taxon>Nakamurellaceae</taxon>
        <taxon>Nakamurella</taxon>
    </lineage>
</organism>
<proteinExistence type="inferred from homology"/>
<keyword evidence="9 11" id="KW-1133">Transmembrane helix</keyword>
<comment type="similarity">
    <text evidence="11">Belongs to the binding-protein-dependent transport system permease family.</text>
</comment>
<dbReference type="GO" id="GO:0055085">
    <property type="term" value="P:transmembrane transport"/>
    <property type="evidence" value="ECO:0007669"/>
    <property type="project" value="InterPro"/>
</dbReference>
<evidence type="ECO:0000256" key="1">
    <source>
        <dbReference type="ARBA" id="ARBA00004141"/>
    </source>
</evidence>
<evidence type="ECO:0000313" key="14">
    <source>
        <dbReference type="EMBL" id="XCG64165.1"/>
    </source>
</evidence>
<dbReference type="SMART" id="SM00382">
    <property type="entry name" value="AAA"/>
    <property type="match status" value="1"/>
</dbReference>
<dbReference type="InterPro" id="IPR000515">
    <property type="entry name" value="MetI-like"/>
</dbReference>
<dbReference type="GO" id="GO:0016887">
    <property type="term" value="F:ATP hydrolysis activity"/>
    <property type="evidence" value="ECO:0007669"/>
    <property type="project" value="InterPro"/>
</dbReference>
<evidence type="ECO:0000256" key="3">
    <source>
        <dbReference type="ARBA" id="ARBA00005417"/>
    </source>
</evidence>
<evidence type="ECO:0000256" key="5">
    <source>
        <dbReference type="ARBA" id="ARBA00022475"/>
    </source>
</evidence>
<dbReference type="InterPro" id="IPR050388">
    <property type="entry name" value="ABC_Ni/Peptide_Import"/>
</dbReference>
<feature type="transmembrane region" description="Helical" evidence="11">
    <location>
        <begin position="41"/>
        <end position="68"/>
    </location>
</feature>
<dbReference type="GO" id="GO:0005524">
    <property type="term" value="F:ATP binding"/>
    <property type="evidence" value="ECO:0007669"/>
    <property type="project" value="UniProtKB-KW"/>
</dbReference>
<dbReference type="Pfam" id="PF00005">
    <property type="entry name" value="ABC_tran"/>
    <property type="match status" value="1"/>
</dbReference>
<evidence type="ECO:0000256" key="2">
    <source>
        <dbReference type="ARBA" id="ARBA00004202"/>
    </source>
</evidence>
<comment type="subcellular location">
    <subcellularLocation>
        <location evidence="11">Cell membrane</location>
        <topology evidence="11">Multi-pass membrane protein</topology>
    </subcellularLocation>
    <subcellularLocation>
        <location evidence="2">Cell membrane</location>
        <topology evidence="2">Peripheral membrane protein</topology>
    </subcellularLocation>
    <subcellularLocation>
        <location evidence="1">Membrane</location>
        <topology evidence="1">Multi-pass membrane protein</topology>
    </subcellularLocation>
</comment>
<dbReference type="AlphaFoldDB" id="A0AAU8DPP3"/>
<dbReference type="GO" id="GO:0015833">
    <property type="term" value="P:peptide transport"/>
    <property type="evidence" value="ECO:0007669"/>
    <property type="project" value="InterPro"/>
</dbReference>
<evidence type="ECO:0000256" key="11">
    <source>
        <dbReference type="RuleBase" id="RU363032"/>
    </source>
</evidence>
<protein>
    <submittedName>
        <fullName evidence="14">Dipeptide/oligopeptide/nickel ABC transporter permease/ATP-binding protein</fullName>
    </submittedName>
</protein>
<dbReference type="InterPro" id="IPR003439">
    <property type="entry name" value="ABC_transporter-like_ATP-bd"/>
</dbReference>
<dbReference type="GO" id="GO:0005886">
    <property type="term" value="C:plasma membrane"/>
    <property type="evidence" value="ECO:0007669"/>
    <property type="project" value="UniProtKB-SubCell"/>
</dbReference>
<feature type="domain" description="ABC transmembrane type-1" evidence="13">
    <location>
        <begin position="107"/>
        <end position="296"/>
    </location>
</feature>
<feature type="domain" description="ABC transporter" evidence="12">
    <location>
        <begin position="349"/>
        <end position="597"/>
    </location>
</feature>
<dbReference type="FunFam" id="3.40.50.300:FF:000016">
    <property type="entry name" value="Oligopeptide ABC transporter ATP-binding component"/>
    <property type="match status" value="1"/>
</dbReference>
<keyword evidence="10 11" id="KW-0472">Membrane</keyword>
<evidence type="ECO:0000256" key="9">
    <source>
        <dbReference type="ARBA" id="ARBA00022989"/>
    </source>
</evidence>
<evidence type="ECO:0000256" key="10">
    <source>
        <dbReference type="ARBA" id="ARBA00023136"/>
    </source>
</evidence>
<dbReference type="RefSeq" id="WP_353649778.1">
    <property type="nucleotide sequence ID" value="NZ_CP159218.1"/>
</dbReference>
<gene>
    <name evidence="14" type="ORF">ABLG96_02120</name>
</gene>
<feature type="transmembrane region" description="Helical" evidence="11">
    <location>
        <begin position="109"/>
        <end position="135"/>
    </location>
</feature>
<evidence type="ECO:0000256" key="8">
    <source>
        <dbReference type="ARBA" id="ARBA00022840"/>
    </source>
</evidence>
<dbReference type="NCBIfam" id="TIGR01727">
    <property type="entry name" value="oligo_HPY"/>
    <property type="match status" value="1"/>
</dbReference>
<evidence type="ECO:0000259" key="12">
    <source>
        <dbReference type="PROSITE" id="PS50893"/>
    </source>
</evidence>
<dbReference type="InterPro" id="IPR027417">
    <property type="entry name" value="P-loop_NTPase"/>
</dbReference>
<dbReference type="PROSITE" id="PS50893">
    <property type="entry name" value="ABC_TRANSPORTER_2"/>
    <property type="match status" value="1"/>
</dbReference>
<dbReference type="PANTHER" id="PTHR43297">
    <property type="entry name" value="OLIGOPEPTIDE TRANSPORT ATP-BINDING PROTEIN APPD"/>
    <property type="match status" value="1"/>
</dbReference>
<reference evidence="14" key="1">
    <citation type="submission" date="2024-05" db="EMBL/GenBank/DDBJ databases">
        <authorList>
            <person name="Cai S.Y."/>
            <person name="Jin L.M."/>
            <person name="Li H.R."/>
        </authorList>
    </citation>
    <scope>NUCLEOTIDE SEQUENCE</scope>
    <source>
        <strain evidence="14">A5-74</strain>
    </source>
</reference>
<dbReference type="InterPro" id="IPR017871">
    <property type="entry name" value="ABC_transporter-like_CS"/>
</dbReference>
<dbReference type="SUPFAM" id="SSF161098">
    <property type="entry name" value="MetI-like"/>
    <property type="match status" value="1"/>
</dbReference>
<keyword evidence="7" id="KW-0547">Nucleotide-binding</keyword>
<feature type="transmembrane region" description="Helical" evidence="11">
    <location>
        <begin position="271"/>
        <end position="301"/>
    </location>
</feature>
<keyword evidence="4 11" id="KW-0813">Transport</keyword>
<dbReference type="SUPFAM" id="SSF52540">
    <property type="entry name" value="P-loop containing nucleoside triphosphate hydrolases"/>
    <property type="match status" value="1"/>
</dbReference>
<dbReference type="InterPro" id="IPR003593">
    <property type="entry name" value="AAA+_ATPase"/>
</dbReference>
<dbReference type="InterPro" id="IPR013563">
    <property type="entry name" value="Oligopep_ABC_C"/>
</dbReference>
<keyword evidence="6 11" id="KW-0812">Transmembrane</keyword>
<keyword evidence="5" id="KW-1003">Cell membrane</keyword>
<evidence type="ECO:0000256" key="7">
    <source>
        <dbReference type="ARBA" id="ARBA00022741"/>
    </source>
</evidence>
<evidence type="ECO:0000256" key="4">
    <source>
        <dbReference type="ARBA" id="ARBA00022448"/>
    </source>
</evidence>
<accession>A0AAU8DPP3</accession>
<dbReference type="CDD" id="cd03257">
    <property type="entry name" value="ABC_NikE_OppD_transporters"/>
    <property type="match status" value="1"/>
</dbReference>
<dbReference type="PROSITE" id="PS50928">
    <property type="entry name" value="ABC_TM1"/>
    <property type="match status" value="1"/>
</dbReference>
<evidence type="ECO:0000259" key="13">
    <source>
        <dbReference type="PROSITE" id="PS50928"/>
    </source>
</evidence>
<dbReference type="PANTHER" id="PTHR43297:SF2">
    <property type="entry name" value="DIPEPTIDE TRANSPORT ATP-BINDING PROTEIN DPPD"/>
    <property type="match status" value="1"/>
</dbReference>
<dbReference type="Pfam" id="PF08352">
    <property type="entry name" value="oligo_HPY"/>
    <property type="match status" value="1"/>
</dbReference>
<keyword evidence="8" id="KW-0067">ATP-binding</keyword>
<comment type="similarity">
    <text evidence="3">Belongs to the ABC transporter superfamily.</text>
</comment>
<dbReference type="EMBL" id="CP159218">
    <property type="protein sequence ID" value="XCG64165.1"/>
    <property type="molecule type" value="Genomic_DNA"/>
</dbReference>
<evidence type="ECO:0000256" key="6">
    <source>
        <dbReference type="ARBA" id="ARBA00022692"/>
    </source>
</evidence>
<feature type="transmembrane region" description="Helical" evidence="11">
    <location>
        <begin position="228"/>
        <end position="251"/>
    </location>
</feature>
<dbReference type="Gene3D" id="1.10.3720.10">
    <property type="entry name" value="MetI-like"/>
    <property type="match status" value="1"/>
</dbReference>
<name>A0AAU8DPP3_9ACTN</name>
<dbReference type="InterPro" id="IPR035906">
    <property type="entry name" value="MetI-like_sf"/>
</dbReference>
<feature type="transmembrane region" description="Helical" evidence="11">
    <location>
        <begin position="142"/>
        <end position="162"/>
    </location>
</feature>